<dbReference type="Gene3D" id="3.40.50.720">
    <property type="entry name" value="NAD(P)-binding Rossmann-like Domain"/>
    <property type="match status" value="1"/>
</dbReference>
<dbReference type="PIRSF" id="PIRSF001439">
    <property type="entry name" value="CryM"/>
    <property type="match status" value="1"/>
</dbReference>
<dbReference type="InterPro" id="IPR036291">
    <property type="entry name" value="NAD(P)-bd_dom_sf"/>
</dbReference>
<evidence type="ECO:0000313" key="1">
    <source>
        <dbReference type="EMBL" id="MFH8584437.1"/>
    </source>
</evidence>
<dbReference type="InterPro" id="IPR003462">
    <property type="entry name" value="ODC_Mu_crystall"/>
</dbReference>
<reference evidence="1 2" key="1">
    <citation type="submission" date="2024-10" db="EMBL/GenBank/DDBJ databases">
        <title>The Natural Products Discovery Center: Release of the First 8490 Sequenced Strains for Exploring Actinobacteria Biosynthetic Diversity.</title>
        <authorList>
            <person name="Kalkreuter E."/>
            <person name="Kautsar S.A."/>
            <person name="Yang D."/>
            <person name="Bader C.D."/>
            <person name="Teijaro C.N."/>
            <person name="Fluegel L."/>
            <person name="Davis C.M."/>
            <person name="Simpson J.R."/>
            <person name="Lauterbach L."/>
            <person name="Steele A.D."/>
            <person name="Gui C."/>
            <person name="Meng S."/>
            <person name="Li G."/>
            <person name="Viehrig K."/>
            <person name="Ye F."/>
            <person name="Su P."/>
            <person name="Kiefer A.F."/>
            <person name="Nichols A."/>
            <person name="Cepeda A.J."/>
            <person name="Yan W."/>
            <person name="Fan B."/>
            <person name="Jiang Y."/>
            <person name="Adhikari A."/>
            <person name="Zheng C.-J."/>
            <person name="Schuster L."/>
            <person name="Cowan T.M."/>
            <person name="Smanski M.J."/>
            <person name="Chevrette M.G."/>
            <person name="De Carvalho L.P.S."/>
            <person name="Shen B."/>
        </authorList>
    </citation>
    <scope>NUCLEOTIDE SEQUENCE [LARGE SCALE GENOMIC DNA]</scope>
    <source>
        <strain evidence="1 2">NPDC018013</strain>
    </source>
</reference>
<proteinExistence type="predicted"/>
<accession>A0ABW7R8P5</accession>
<gene>
    <name evidence="1" type="ORF">ACH4GP_08605</name>
</gene>
<name>A0ABW7R8P5_9ACTN</name>
<dbReference type="SUPFAM" id="SSF51735">
    <property type="entry name" value="NAD(P)-binding Rossmann-fold domains"/>
    <property type="match status" value="1"/>
</dbReference>
<protein>
    <submittedName>
        <fullName evidence="1">Ornithine cyclodeaminase family protein</fullName>
    </submittedName>
</protein>
<dbReference type="EMBL" id="JBIRGH010000004">
    <property type="protein sequence ID" value="MFH8584437.1"/>
    <property type="molecule type" value="Genomic_DNA"/>
</dbReference>
<dbReference type="Gene3D" id="3.30.1780.10">
    <property type="entry name" value="ornithine cyclodeaminase, domain 1"/>
    <property type="match status" value="1"/>
</dbReference>
<keyword evidence="2" id="KW-1185">Reference proteome</keyword>
<dbReference type="PANTHER" id="PTHR13812:SF19">
    <property type="entry name" value="KETIMINE REDUCTASE MU-CRYSTALLIN"/>
    <property type="match status" value="1"/>
</dbReference>
<organism evidence="1 2">
    <name type="scientific">Streptomyces celluloflavus</name>
    <dbReference type="NCBI Taxonomy" id="58344"/>
    <lineage>
        <taxon>Bacteria</taxon>
        <taxon>Bacillati</taxon>
        <taxon>Actinomycetota</taxon>
        <taxon>Actinomycetes</taxon>
        <taxon>Kitasatosporales</taxon>
        <taxon>Streptomycetaceae</taxon>
        <taxon>Streptomyces</taxon>
    </lineage>
</organism>
<dbReference type="InterPro" id="IPR023401">
    <property type="entry name" value="ODC_N"/>
</dbReference>
<sequence>MPPVVFNDDDVRARLDAATTVRAVRAALPAHHAGTLHAPPRVRADIGGGDLVFTTGHLRDRRVFGFRAYDTLVGAEQLVAVWGSDDGELRALVHGTELGARRTGAIGALAVDAAARPGAVRLGLVGAGAQAWTQLWALCAVRPVEDVVVAARRRERAAAFATRATAELGVRARTVADPEDAVRERDVVIVATNSAVPVMDAGWIAAGTHVTTLGPKTRSRHEVPAALTDRAEVILTDSRAQTAGCPEPHLFAPDRMVELGAVLSGSTAARTGPGRLTVFCSVGLAGTEVAVAAALWEASR</sequence>
<dbReference type="RefSeq" id="WP_397671802.1">
    <property type="nucleotide sequence ID" value="NZ_JBIRGH010000004.1"/>
</dbReference>
<evidence type="ECO:0000313" key="2">
    <source>
        <dbReference type="Proteomes" id="UP001610990"/>
    </source>
</evidence>
<dbReference type="Pfam" id="PF02423">
    <property type="entry name" value="OCD_Mu_crystall"/>
    <property type="match status" value="1"/>
</dbReference>
<dbReference type="PANTHER" id="PTHR13812">
    <property type="entry name" value="KETIMINE REDUCTASE MU-CRYSTALLIN"/>
    <property type="match status" value="1"/>
</dbReference>
<comment type="caution">
    <text evidence="1">The sequence shown here is derived from an EMBL/GenBank/DDBJ whole genome shotgun (WGS) entry which is preliminary data.</text>
</comment>
<dbReference type="Proteomes" id="UP001610990">
    <property type="component" value="Unassembled WGS sequence"/>
</dbReference>